<dbReference type="PROSITE" id="PS01106">
    <property type="entry name" value="RIBOSOMAL_L18E"/>
    <property type="match status" value="1"/>
</dbReference>
<dbReference type="PROSITE" id="PS50920">
    <property type="entry name" value="SOLCAR"/>
    <property type="match status" value="3"/>
</dbReference>
<feature type="domain" description="Large ribosomal subunit protein uL15/eL18" evidence="16">
    <location>
        <begin position="353"/>
        <end position="545"/>
    </location>
</feature>
<dbReference type="GO" id="GO:1990904">
    <property type="term" value="C:ribonucleoprotein complex"/>
    <property type="evidence" value="ECO:0007669"/>
    <property type="project" value="UniProtKB-KW"/>
</dbReference>
<keyword evidence="10" id="KW-1133">Transmembrane helix</keyword>
<dbReference type="InterPro" id="IPR023395">
    <property type="entry name" value="MCP_dom_sf"/>
</dbReference>
<evidence type="ECO:0000256" key="3">
    <source>
        <dbReference type="ARBA" id="ARBA00006815"/>
    </source>
</evidence>
<dbReference type="VEuPathDB" id="FungiDB:ATCC64974_32900"/>
<evidence type="ECO:0000256" key="7">
    <source>
        <dbReference type="ARBA" id="ARBA00022737"/>
    </source>
</evidence>
<dbReference type="VEuPathDB" id="FungiDB:M747DRAFT_297532"/>
<proteinExistence type="inferred from homology"/>
<dbReference type="Pfam" id="PF00153">
    <property type="entry name" value="Mito_carr"/>
    <property type="match status" value="3"/>
</dbReference>
<sequence>MPQSPMSNTIQDHFTEKTPSFINKTRSRISEPVVAAFIAGGVAGAVSRTLVSPLERLKILLQIQSVGREEYKLSIWRALVKIGKEEGWKGFMRGNGTNCIRIIPYSAVQFGSYNFYKKFAESSPNAELSAMQRLLCGAAAGITSVTITYPLDIVRTRLSIQSASFEALSHRGVGEQLPGMFTTMVLIYRNEGGIVGLYRGIIPTVAGVAPYVGLNFMTYESVRKYLTPEGDATPGPLRKLLAGAVSGAVAQTCTYPFDVLRRRFQINTMSGMGYQYASIMDAVKAIVAQEGLRGLFKGIVPNLLKVAPSMASSWLSFELTRDFLIENLTSFTLTTGAIASQLSGVPSITAAMGIDLDRHHVRGTHRKAPKSENVYLQVLVKLYRFLARRTESNFNKVVLRRLFMSRINRPPVSLSRIVSNVTDSHKGKTIVVIGTITDDNRLLTVPKLSIAALRFTATARARIEKAGGEVLTLDQLALRAPTGANTLLLRGPKNAREAVKHFGFGPHSHKACYILFAQYMKPYVRSKGRKFERARGRRRSRGFKV</sequence>
<evidence type="ECO:0000256" key="1">
    <source>
        <dbReference type="ARBA" id="ARBA00002238"/>
    </source>
</evidence>
<evidence type="ECO:0000256" key="14">
    <source>
        <dbReference type="PROSITE-ProRule" id="PRU00282"/>
    </source>
</evidence>
<dbReference type="SUPFAM" id="SSF103506">
    <property type="entry name" value="Mitochondrial carrier"/>
    <property type="match status" value="1"/>
</dbReference>
<evidence type="ECO:0000256" key="8">
    <source>
        <dbReference type="ARBA" id="ARBA00022792"/>
    </source>
</evidence>
<evidence type="ECO:0000313" key="17">
    <source>
        <dbReference type="EMBL" id="TPR05889.1"/>
    </source>
</evidence>
<dbReference type="PRINTS" id="PR00926">
    <property type="entry name" value="MITOCARRIER"/>
</dbReference>
<keyword evidence="12 14" id="KW-0472">Membrane</keyword>
<feature type="repeat" description="Solcar" evidence="14">
    <location>
        <begin position="31"/>
        <end position="119"/>
    </location>
</feature>
<dbReference type="EMBL" id="NKJJ02000010">
    <property type="protein sequence ID" value="TPR05889.1"/>
    <property type="molecule type" value="Genomic_DNA"/>
</dbReference>
<evidence type="ECO:0000256" key="15">
    <source>
        <dbReference type="RuleBase" id="RU000488"/>
    </source>
</evidence>
<accession>A0A505I4Q0</accession>
<comment type="similarity">
    <text evidence="15">Belongs to the mitochondrial carrier (TC 2.A.29) family.</text>
</comment>
<evidence type="ECO:0000256" key="11">
    <source>
        <dbReference type="ARBA" id="ARBA00023128"/>
    </source>
</evidence>
<dbReference type="VEuPathDB" id="FungiDB:M747DRAFT_324584"/>
<keyword evidence="8" id="KW-0999">Mitochondrion inner membrane</keyword>
<evidence type="ECO:0000256" key="4">
    <source>
        <dbReference type="ARBA" id="ARBA00021935"/>
    </source>
</evidence>
<reference evidence="18" key="1">
    <citation type="submission" date="2018-10" db="EMBL/GenBank/DDBJ databases">
        <title>FDA dAtabase for Regulatory Grade micrObial Sequences (FDA-ARGOS): Supporting development and validation of Infectious Disease Dx tests.</title>
        <authorList>
            <person name="Kerrigan L."/>
            <person name="Tallon L."/>
            <person name="Sadzewicz L."/>
            <person name="Sengamalay N."/>
            <person name="Ott S."/>
            <person name="Godinez A."/>
            <person name="Nagaraj S."/>
            <person name="Vavikolanu K."/>
            <person name="Nadendla S."/>
            <person name="George J."/>
            <person name="Sichtig H."/>
        </authorList>
    </citation>
    <scope>NUCLEOTIDE SEQUENCE [LARGE SCALE GENOMIC DNA]</scope>
    <source>
        <strain evidence="18">FDAARGOS_311</strain>
    </source>
</reference>
<dbReference type="Pfam" id="PF17135">
    <property type="entry name" value="Ribosomal_L18"/>
    <property type="match status" value="1"/>
</dbReference>
<dbReference type="Proteomes" id="UP000197666">
    <property type="component" value="Unassembled WGS sequence"/>
</dbReference>
<comment type="caution">
    <text evidence="17">The sequence shown here is derived from an EMBL/GenBank/DDBJ whole genome shotgun (WGS) entry which is preliminary data.</text>
</comment>
<evidence type="ECO:0000259" key="16">
    <source>
        <dbReference type="Pfam" id="PF17135"/>
    </source>
</evidence>
<evidence type="ECO:0000256" key="5">
    <source>
        <dbReference type="ARBA" id="ARBA00022448"/>
    </source>
</evidence>
<feature type="repeat" description="Solcar" evidence="14">
    <location>
        <begin position="128"/>
        <end position="225"/>
    </location>
</feature>
<comment type="function">
    <text evidence="1">Mitochondrial transporter that mediates uptake of thiamine pyrophosphate (ThPP) into mitochondria.</text>
</comment>
<keyword evidence="6 14" id="KW-0812">Transmembrane</keyword>
<evidence type="ECO:0000256" key="10">
    <source>
        <dbReference type="ARBA" id="ARBA00022989"/>
    </source>
</evidence>
<comment type="similarity">
    <text evidence="3">Belongs to the eukaryotic ribosomal protein eL18 family.</text>
</comment>
<evidence type="ECO:0000256" key="6">
    <source>
        <dbReference type="ARBA" id="ARBA00022692"/>
    </source>
</evidence>
<keyword evidence="9" id="KW-0689">Ribosomal protein</keyword>
<keyword evidence="13" id="KW-0687">Ribonucleoprotein</keyword>
<dbReference type="InterPro" id="IPR002067">
    <property type="entry name" value="MCP"/>
</dbReference>
<name>A0A505I4Q0_ASPNG</name>
<dbReference type="InterPro" id="IPR036227">
    <property type="entry name" value="Ribosomal_uL15/eL18_sf"/>
</dbReference>
<protein>
    <recommendedName>
        <fullName evidence="4">Mitochondrial thiamine pyrophosphate carrier 1</fullName>
    </recommendedName>
</protein>
<dbReference type="AlphaFoldDB" id="A0A505I4Q0"/>
<organism evidence="17 18">
    <name type="scientific">Aspergillus niger</name>
    <dbReference type="NCBI Taxonomy" id="5061"/>
    <lineage>
        <taxon>Eukaryota</taxon>
        <taxon>Fungi</taxon>
        <taxon>Dikarya</taxon>
        <taxon>Ascomycota</taxon>
        <taxon>Pezizomycotina</taxon>
        <taxon>Eurotiomycetes</taxon>
        <taxon>Eurotiomycetidae</taxon>
        <taxon>Eurotiales</taxon>
        <taxon>Aspergillaceae</taxon>
        <taxon>Aspergillus</taxon>
        <taxon>Aspergillus subgen. Circumdati</taxon>
    </lineage>
</organism>
<dbReference type="GO" id="GO:0006412">
    <property type="term" value="P:translation"/>
    <property type="evidence" value="ECO:0007669"/>
    <property type="project" value="InterPro"/>
</dbReference>
<dbReference type="InterPro" id="IPR021131">
    <property type="entry name" value="Ribosomal_uL15/eL18"/>
</dbReference>
<dbReference type="VEuPathDB" id="FungiDB:ASPNIDRAFT2_1011311"/>
<dbReference type="VEuPathDB" id="FungiDB:ASPNIDRAFT2_1143022"/>
<dbReference type="InterPro" id="IPR018108">
    <property type="entry name" value="MCP_transmembrane"/>
</dbReference>
<keyword evidence="11" id="KW-0496">Mitochondrion</keyword>
<evidence type="ECO:0000256" key="13">
    <source>
        <dbReference type="ARBA" id="ARBA00023274"/>
    </source>
</evidence>
<dbReference type="FunFam" id="3.100.10.10:FF:000001">
    <property type="entry name" value="60S ribosomal protein L18"/>
    <property type="match status" value="1"/>
</dbReference>
<dbReference type="PANTHER" id="PTHR24089">
    <property type="entry name" value="SOLUTE CARRIER FAMILY 25"/>
    <property type="match status" value="1"/>
</dbReference>
<dbReference type="Gene3D" id="1.50.40.10">
    <property type="entry name" value="Mitochondrial carrier domain"/>
    <property type="match status" value="1"/>
</dbReference>
<dbReference type="SUPFAM" id="SSF52080">
    <property type="entry name" value="Ribosomal proteins L15p and L18e"/>
    <property type="match status" value="1"/>
</dbReference>
<evidence type="ECO:0000256" key="9">
    <source>
        <dbReference type="ARBA" id="ARBA00022980"/>
    </source>
</evidence>
<dbReference type="Gene3D" id="3.100.10.10">
    <property type="match status" value="1"/>
</dbReference>
<comment type="subcellular location">
    <subcellularLocation>
        <location evidence="2">Mitochondrion inner membrane</location>
        <topology evidence="2">Multi-pass membrane protein</topology>
    </subcellularLocation>
</comment>
<dbReference type="VEuPathDB" id="FungiDB:An04g08800"/>
<dbReference type="GO" id="GO:0005743">
    <property type="term" value="C:mitochondrial inner membrane"/>
    <property type="evidence" value="ECO:0007669"/>
    <property type="project" value="UniProtKB-SubCell"/>
</dbReference>
<feature type="repeat" description="Solcar" evidence="14">
    <location>
        <begin position="234"/>
        <end position="323"/>
    </location>
</feature>
<dbReference type="VEuPathDB" id="FungiDB:ATCC64974_32890"/>
<gene>
    <name evidence="17" type="ORF">CAN33_0018670</name>
</gene>
<evidence type="ECO:0000313" key="18">
    <source>
        <dbReference type="Proteomes" id="UP000197666"/>
    </source>
</evidence>
<dbReference type="InterPro" id="IPR021132">
    <property type="entry name" value="Ribosomal_eL18/eL18-A/B/_CS"/>
</dbReference>
<keyword evidence="7" id="KW-0677">Repeat</keyword>
<evidence type="ECO:0000256" key="12">
    <source>
        <dbReference type="ARBA" id="ARBA00023136"/>
    </source>
</evidence>
<keyword evidence="5 15" id="KW-0813">Transport</keyword>
<dbReference type="GO" id="GO:0003735">
    <property type="term" value="F:structural constituent of ribosome"/>
    <property type="evidence" value="ECO:0007669"/>
    <property type="project" value="InterPro"/>
</dbReference>
<dbReference type="GO" id="GO:0005840">
    <property type="term" value="C:ribosome"/>
    <property type="evidence" value="ECO:0007669"/>
    <property type="project" value="UniProtKB-KW"/>
</dbReference>
<dbReference type="GO" id="GO:0055085">
    <property type="term" value="P:transmembrane transport"/>
    <property type="evidence" value="ECO:0007669"/>
    <property type="project" value="InterPro"/>
</dbReference>
<evidence type="ECO:0000256" key="2">
    <source>
        <dbReference type="ARBA" id="ARBA00004448"/>
    </source>
</evidence>